<feature type="region of interest" description="Disordered" evidence="1">
    <location>
        <begin position="23"/>
        <end position="47"/>
    </location>
</feature>
<organism evidence="2 3">
    <name type="scientific">Phaeomoniella chlamydospora</name>
    <name type="common">Phaeoacremonium chlamydosporum</name>
    <dbReference type="NCBI Taxonomy" id="158046"/>
    <lineage>
        <taxon>Eukaryota</taxon>
        <taxon>Fungi</taxon>
        <taxon>Dikarya</taxon>
        <taxon>Ascomycota</taxon>
        <taxon>Pezizomycotina</taxon>
        <taxon>Eurotiomycetes</taxon>
        <taxon>Chaetothyriomycetidae</taxon>
        <taxon>Phaeomoniellales</taxon>
        <taxon>Phaeomoniellaceae</taxon>
        <taxon>Phaeomoniella</taxon>
    </lineage>
</organism>
<name>A0A0G2E523_PHACM</name>
<keyword evidence="3" id="KW-1185">Reference proteome</keyword>
<protein>
    <recommendedName>
        <fullName evidence="4">Yippee domain-containing protein</fullName>
    </recommendedName>
</protein>
<dbReference type="Proteomes" id="UP000053317">
    <property type="component" value="Unassembled WGS sequence"/>
</dbReference>
<evidence type="ECO:0000313" key="3">
    <source>
        <dbReference type="Proteomes" id="UP000053317"/>
    </source>
</evidence>
<evidence type="ECO:0008006" key="4">
    <source>
        <dbReference type="Google" id="ProtNLM"/>
    </source>
</evidence>
<feature type="region of interest" description="Disordered" evidence="1">
    <location>
        <begin position="169"/>
        <end position="237"/>
    </location>
</feature>
<feature type="region of interest" description="Disordered" evidence="1">
    <location>
        <begin position="611"/>
        <end position="636"/>
    </location>
</feature>
<reference evidence="2 3" key="1">
    <citation type="submission" date="2015-05" db="EMBL/GenBank/DDBJ databases">
        <title>Distinctive expansion of gene families associated with plant cell wall degradation and secondary metabolism in the genomes of grapevine trunk pathogens.</title>
        <authorList>
            <person name="Lawrence D.P."/>
            <person name="Travadon R."/>
            <person name="Rolshausen P.E."/>
            <person name="Baumgartner K."/>
        </authorList>
    </citation>
    <scope>NUCLEOTIDE SEQUENCE [LARGE SCALE GENOMIC DNA]</scope>
    <source>
        <strain evidence="2">UCRPC4</strain>
    </source>
</reference>
<reference evidence="2 3" key="2">
    <citation type="submission" date="2015-05" db="EMBL/GenBank/DDBJ databases">
        <authorList>
            <person name="Morales-Cruz A."/>
            <person name="Amrine K.C."/>
            <person name="Cantu D."/>
        </authorList>
    </citation>
    <scope>NUCLEOTIDE SEQUENCE [LARGE SCALE GENOMIC DNA]</scope>
    <source>
        <strain evidence="2">UCRPC4</strain>
    </source>
</reference>
<evidence type="ECO:0000313" key="2">
    <source>
        <dbReference type="EMBL" id="KKY18117.1"/>
    </source>
</evidence>
<feature type="compositionally biased region" description="Low complexity" evidence="1">
    <location>
        <begin position="25"/>
        <end position="38"/>
    </location>
</feature>
<comment type="caution">
    <text evidence="2">The sequence shown here is derived from an EMBL/GenBank/DDBJ whole genome shotgun (WGS) entry which is preliminary data.</text>
</comment>
<sequence>MQRVATYLSTQDHKTARRNWQTKMLSSRQSLPAPSASSRPPPRSSPDARVHVCCLNCDSQLGIYENRWLRLTSTYIVTKKKGTHFGTTFAQEENVIPSGPEKKLVGGCRVSEARCRKCDKVIGQMCIAPGSAESESLVGSIFYRSLRIHLMHVTSREEIEVQIDSSASVSPAPLNNRRTTKVQPSSRNSARPFANGYRHEDTSSGAEIPIDPLLQEMDGSGPYHQSIETDHAPASYHSDAGDNRFIMQTLTQQSRDIQRISESLDSLQTQMEAFTGLVEDMRDSKARPSAKESALVKSLQSAVNDLKKGGVAGGDTGKIASLESENDQLKKRLETLADLMSSALSGDSRRNSSEPTGSLSGRRSPDEGPAKGESKRLSSGVPRRAPWKPGTAPGPNMSGTKRKFAEQYSGTPAKRSSSLRHEVRPENEIHDTAINQTSENDLNHTDQERDTQEVVMTEGTSLLAGVEDYTNEAEDDSMPLDPALSNIPPPQFRLQLTSSTNSKQKTQTPEPSRSTRSTRAALQATPPADNKVSTRAASGRRTRASVSASAENLHSDDEIANTTSTTTSHGKDSTLPPLPQPPSLSFDEEQIQQVPSSSSAIAVLINVKNPKQHGTNECDNANVEDSTMTGNENEKGDKEYTAEELDRMAMEAMEREEKIAMDGME</sequence>
<evidence type="ECO:0000256" key="1">
    <source>
        <dbReference type="SAM" id="MobiDB-lite"/>
    </source>
</evidence>
<feature type="compositionally biased region" description="Acidic residues" evidence="1">
    <location>
        <begin position="469"/>
        <end position="478"/>
    </location>
</feature>
<feature type="compositionally biased region" description="Polar residues" evidence="1">
    <location>
        <begin position="509"/>
        <end position="520"/>
    </location>
</feature>
<dbReference type="AlphaFoldDB" id="A0A0G2E523"/>
<dbReference type="OrthoDB" id="4152510at2759"/>
<accession>A0A0G2E523</accession>
<feature type="compositionally biased region" description="Basic and acidic residues" evidence="1">
    <location>
        <begin position="363"/>
        <end position="376"/>
    </location>
</feature>
<gene>
    <name evidence="2" type="ORF">UCRPC4_g05154</name>
</gene>
<feature type="region of interest" description="Disordered" evidence="1">
    <location>
        <begin position="341"/>
        <end position="585"/>
    </location>
</feature>
<proteinExistence type="predicted"/>
<feature type="compositionally biased region" description="Basic and acidic residues" evidence="1">
    <location>
        <begin position="419"/>
        <end position="431"/>
    </location>
</feature>
<feature type="compositionally biased region" description="Polar residues" evidence="1">
    <location>
        <begin position="612"/>
        <end position="631"/>
    </location>
</feature>
<feature type="compositionally biased region" description="Basic and acidic residues" evidence="1">
    <location>
        <begin position="441"/>
        <end position="452"/>
    </location>
</feature>
<dbReference type="EMBL" id="LCWF01000132">
    <property type="protein sequence ID" value="KKY18117.1"/>
    <property type="molecule type" value="Genomic_DNA"/>
</dbReference>
<feature type="compositionally biased region" description="Low complexity" evidence="1">
    <location>
        <begin position="497"/>
        <end position="508"/>
    </location>
</feature>